<gene>
    <name evidence="2" type="ORF">HCN44_005587</name>
</gene>
<evidence type="ECO:0008006" key="4">
    <source>
        <dbReference type="Google" id="ProtNLM"/>
    </source>
</evidence>
<dbReference type="OrthoDB" id="445152at2759"/>
<sequence>MFKLESYITPVLLNYVGKYVKNFKPEQSQVSLWGGDATFQNLDLRLNVLNEQFNFPFTFVSGHIHELLIHVPWVKITSEPIVITINTIECILKMKDGTEKNDDTQNTQKSNESLQENAPPGYIKSIVTKVVNNITINCNNLILKFVEEDIVLSVNIRFLSMQTVNDKWKPTFTDVSGNEMILRRVVTIEDLTLCLDKMDSSGKIDIYQDPVVYRCSMTIRLLMNYLNSQSKRATIIRFDMHCEKMDFSMTEQQIPMLLRLITIMMSRKNKKLLSINEKRSSLNDVIIDVDDDSSVNNKNHDISDDNTNVNNNVDIDDDTLSIASMNNENNSSLGWSTWAWNTMTYVLPVDWNDDWSIDNDTNDNIVHTFHFGIYIKNAILTFKIIENTKEKYKNKTMKIKYRQFLTLKLNGVVLTAIQQMITTTAYQFGISSIILLPRGCCNCGFNEVKSIEKIPINYLTCGNDNTDDNSLSTYLNDSLFDDNSLENNDKIKDYKDEITQRLTTNIIIKKMLDNCPALSFDFIHIIELPDNLTDNELFKLGTNFENSNFKENEIIKYFIGNLNINICSGMIHRLNKIKCSIKKSDFLNSLPTKMIPKIDELPPVTVEEFTSLSDYVPITKTHININKFIIKLQLADHRIDAKKIKNIEKNISLNTKLLNYPKLYLEFDEIIGTITLPMYGYRLVACASKQNILPPKMLEQCYKKTTIKFKGLNSRLYLDTNKQTSIIMPTNIDCNINTLLYPQYWINNYNIIKQDENIKINCLTLTTTKSKLIIIHSIIMSIFYSNYYIDNPLICSSLFDDASNEFNPVYLELLIENINYSSIKTFKKNHKKFNISSIKIFAIDNNSQAVILSGPETNNTIDTNDNLLTAELKLPINNNADDIDNNDLIILLFKISQTRISIDPLLINWLSYNYNYYEMDIKNTNRHEYRDENSSDTSTKKTFPSLHENVHSPSEKDKKWHWKVDSNSKKNLHNTTLDDDDYDDDHNNNDEIDNGIFKRIKNSYFLWNKIVLNINIEPFVIYIPTKTMNGLDMNGIENSKNRALNNDNSLELIVIKTSNLTIISSNYTDYIDEEKKINNFPWDLNLTEFHCYTITNNIKLNLIKIESLKATIDAIIKTTNEKNLINNTLGICIYIDTSPIIISLSKKQLKLMKKIIIKILKIIEINCTSQKVPIIINNNINSNNTNNNNSNVVENVKAFTSQQSQSPHIFCTEETDTTSTASTSKQDSNKLMKKDDNNVTMTAWIQWTITKIALKLYSNDKVDNKIERKTIIIFEDIITSLDWQPIYIQLKNKITTAIGLHYKKYNNDKNSEWKIGEYSGLIMCLTDTDDYSSNEDFINITATTARSNEVYTKWNFDRQNCKFIKEIFDYDWNKNNFNSDINYITEIVIKHHQMEIILPFFILEQYYDILMSLKLNDNDNNLSKKTTINNQNQVINYNNYLPLIYFHSEGIKFVFPTKINIDNDLQHDTIVFEITDMTINPHPRNPICRKIYRTDIYESAAQANLLNRPGSAVEDRQYNISLSSVSCKAQNWKIHEDQLKENFKKSSLSKINENPALEWNTMRNLHYSYNKPTFFFSNIDIKIIIAPPIIYKFDTIICGSAIELTCPHDIEISIVLDEVKLILKFIKQFIELKNDYINENINTTIIDNDISNFYSSVLNVNTLNDTSQDSTREYGQDSGVDVEISSTDIAFNIQKNYKNTITSLPCEYFLNFGKITIDIYSLSTIENNGYDINIKFLPLMCMIIDQPHVYILEKKYTKIVKINCFDYSIAFTKNITACYLSERIDVIYDYYIIETKNGDSNPSTGIPSSFIVVEYEKNQKNNSINIDMGRPIKFNSSLLLLERIDIVKEKIINCFDWKNELSNDNDDLTDKSLETNNENRIKKFMINLPNLNITTKQIVYEFKTDLSSGAMISIAGLSIALSSKSRIVVANFNIKSAMITTFIDTNRAFLKPLTMNIVTSIIWEPWQDTNNIPKIRIQAYSDDIRFDIGPEHIKVLQNIQNNIKKITDKYFSNYINEQIDDDKKNTITITEQHYQDDLKVGAFQFIEGNHDELPNPYQVVYSTDINNQTISWRYPQPRHLTRLHVTPLFFESNCDTVDDNDEDIDNDDDDDSNRNNNEDDDDEDEDEDYYKNIHCVIEYWSDCLMSYQRYIELNLSDTEKSTFQLRNKSPTRAVACVWRLVLYSSSKIDTKKLAACLRIDSYFNSSLIPNIDITFSLKSIELSFYNHIDINIYKNLPKPIDYYKLNCLPPSTQCFSIININNVIIVYNKWNNSMLMDFNGCLNIKILDHATLLMQNLINKFDFKFQISTIKNSINISMMCNDLWILFGPEISHTLTSSFSIWSSSLNSQQNDDNNIVIFTRYVIANDTNIPIVFSQNKSSDNILIRNRECNFYSWYNSNNNKTLRICIKHEKNIVNQQDTMPSQKNNNIEAIWSSEFNIDNDETKLIKFNKEINFILYVNIKSLSTTQKLITFTGQLLIFNKLNTDIKLKLIKYQTTELDTNKKILNEEIFLIKNNNKSSSIIIDKKNINYTMRCIFDNSIGSQWTGDIPLNSNKKCDQPWLVKVPIKSHDKYLSIWVRIIRENNEFGRIIVIFSPLYMIKSYLPKKCNIKITTPTLSSSSFDIDISGCGELQQLNCPGTFENYHQLTFNNEENISTFENSIPLSYGSIDQRSYFKINDSNIDKIIDSLELNDSQNLTWPFDDEYDDNIINYKPVEELNTHVLIKYRDAGFLSSTLLIEIRPWCFILNTTGCQISILINDNNICNIPHNHVASPPKLDGIFNIEIMIDNIKYKSSSLQLANSEWNRGFIMPQISGLIPIEGTIKILINCDKSFCYLIITSCIINDTRIIKITSSHIICNFTDNIFNISNISTSKTSNFITLPNDLSDYSEEILINKTKNKGKPITKWYSFDKDNTLDNELLFISLSTGNGWSCPVKVCQIISRTCIAVPNGNTTIPIVITTQKDKDITYIIISKDIHPQMIIKNLCLFDLNIGTPNLNNNNIIQYDSPPFTWICCVKSKNTCHYTTVNFGSRIPDASIAPEPKTILLLTSIEKNWHKIIVISDEKPINFDQFIQVDSATDLKINVKSHGHTVHIIIEPKSIVEISAKHIRERLTSEGSIDNRNVRDSGDSNGESTICNCPSLSSSLNDDDTTNNTPIEIDKFFTFYFHGINFIITNDADKNGQRQEIASLYLSKTVVSLTSIDKFLNIALMTDDLQLDNQMFDKGGYDFPVVFISQKPKSKTTIITNKLFPFSLDNIINELKKNSLITFEFFWEKINGKNAFKSVNVCFSPINIYIEDKYVTQLLEYATSCVSPCLIILKNNNINLINNIDLLMTTVPESIIIDSIIISNPLQLTNLTIEPISILLSVHTSVRLYVALDHSPLHFGIFERQNLFTTPYKLGNALTMHYLFGAIFGAGWVVGSLEILGSPGSFAQALGSGLKDFVALPFQGLLQGPWGFIVGITHGSASLMKNITAGTVNSLTKLASSVARNLDRLTLDEEHLQRQEESRRIRPQGMTQGLYQGLTGFGISILAAVAGIAHHPLQNFLSGQVSTSGLVTGIGVGLVGVVTKPLSGAAELVALTGQGLLHRTGWNSLPTPKRQSSIFNNNNYQNNHMIISTRYYWKLEPILSKKSDKILHTCCGKFIDDKGNIFIVTILLTRKDLIVINIEEDKIYKTFVIRELDIDNDDHNDNDDNLLKLSYSLINKQRDCPRAPSERYEMTVETRNRIEQYVINSTGLVNIDNNNHNHSIQGVSTVNCKNYLTFYLDPWEKLHLISLMSIIKKQGQGTNFTIL</sequence>
<comment type="caution">
    <text evidence="2">The sequence shown here is derived from an EMBL/GenBank/DDBJ whole genome shotgun (WGS) entry which is preliminary data.</text>
</comment>
<dbReference type="PANTHER" id="PTHR12517:SF0">
    <property type="entry name" value="INTERMEMBRANE LIPID TRANSFER PROTEIN VPS13B"/>
    <property type="match status" value="1"/>
</dbReference>
<name>A0A835CY65_APHGI</name>
<proteinExistence type="predicted"/>
<feature type="compositionally biased region" description="Basic and acidic residues" evidence="1">
    <location>
        <begin position="948"/>
        <end position="961"/>
    </location>
</feature>
<evidence type="ECO:0000313" key="3">
    <source>
        <dbReference type="Proteomes" id="UP000639338"/>
    </source>
</evidence>
<organism evidence="2 3">
    <name type="scientific">Aphidius gifuensis</name>
    <name type="common">Parasitoid wasp</name>
    <dbReference type="NCBI Taxonomy" id="684658"/>
    <lineage>
        <taxon>Eukaryota</taxon>
        <taxon>Metazoa</taxon>
        <taxon>Ecdysozoa</taxon>
        <taxon>Arthropoda</taxon>
        <taxon>Hexapoda</taxon>
        <taxon>Insecta</taxon>
        <taxon>Pterygota</taxon>
        <taxon>Neoptera</taxon>
        <taxon>Endopterygota</taxon>
        <taxon>Hymenoptera</taxon>
        <taxon>Apocrita</taxon>
        <taxon>Ichneumonoidea</taxon>
        <taxon>Braconidae</taxon>
        <taxon>Aphidiinae</taxon>
        <taxon>Aphidius</taxon>
    </lineage>
</organism>
<dbReference type="EMBL" id="JACMRX010000001">
    <property type="protein sequence ID" value="KAF7997310.1"/>
    <property type="molecule type" value="Genomic_DNA"/>
</dbReference>
<dbReference type="PANTHER" id="PTHR12517">
    <property type="entry name" value="VACUOLAR PROTEIN SORTING-ASSOCIATED PROTEIN 13B"/>
    <property type="match status" value="1"/>
</dbReference>
<feature type="compositionally biased region" description="Acidic residues" evidence="1">
    <location>
        <begin position="2096"/>
        <end position="2111"/>
    </location>
</feature>
<feature type="compositionally biased region" description="Acidic residues" evidence="1">
    <location>
        <begin position="2118"/>
        <end position="2127"/>
    </location>
</feature>
<dbReference type="Proteomes" id="UP000639338">
    <property type="component" value="Unassembled WGS sequence"/>
</dbReference>
<evidence type="ECO:0000313" key="2">
    <source>
        <dbReference type="EMBL" id="KAF7997310.1"/>
    </source>
</evidence>
<feature type="region of interest" description="Disordered" evidence="1">
    <location>
        <begin position="928"/>
        <end position="961"/>
    </location>
</feature>
<protein>
    <recommendedName>
        <fullName evidence="4">Vacuolar protein sorting-associated protein</fullName>
    </recommendedName>
</protein>
<reference evidence="2 3" key="1">
    <citation type="submission" date="2020-08" db="EMBL/GenBank/DDBJ databases">
        <title>Aphidius gifuensis genome sequencing and assembly.</title>
        <authorList>
            <person name="Du Z."/>
        </authorList>
    </citation>
    <scope>NUCLEOTIDE SEQUENCE [LARGE SCALE GENOMIC DNA]</scope>
    <source>
        <strain evidence="2">YNYX2018</strain>
        <tissue evidence="2">Adults</tissue>
    </source>
</reference>
<keyword evidence="3" id="KW-1185">Reference proteome</keyword>
<accession>A0A835CY65</accession>
<feature type="region of interest" description="Disordered" evidence="1">
    <location>
        <begin position="2094"/>
        <end position="2127"/>
    </location>
</feature>
<evidence type="ECO:0000256" key="1">
    <source>
        <dbReference type="SAM" id="MobiDB-lite"/>
    </source>
</evidence>
<dbReference type="InterPro" id="IPR039782">
    <property type="entry name" value="VPS13B"/>
</dbReference>